<name>A0A0C2D534_9BILA</name>
<dbReference type="OrthoDB" id="9982946at2759"/>
<evidence type="ECO:0000313" key="2">
    <source>
        <dbReference type="Proteomes" id="UP000054047"/>
    </source>
</evidence>
<proteinExistence type="predicted"/>
<protein>
    <submittedName>
        <fullName evidence="1">Uncharacterized protein</fullName>
    </submittedName>
</protein>
<sequence>MRGLQQGGSRLLGPELVFNHEHREVLEKKRFAALDEAENYKRAKTYQNRRVHMKVRKCPTDELAVTNCAVVNRDDFDAQGVNEEELRVSENCLLFLRKRCCLLNESSIGLHGRNGVPWDLAPIAG</sequence>
<dbReference type="Proteomes" id="UP000054047">
    <property type="component" value="Unassembled WGS sequence"/>
</dbReference>
<organism evidence="1 2">
    <name type="scientific">Ancylostoma duodenale</name>
    <dbReference type="NCBI Taxonomy" id="51022"/>
    <lineage>
        <taxon>Eukaryota</taxon>
        <taxon>Metazoa</taxon>
        <taxon>Ecdysozoa</taxon>
        <taxon>Nematoda</taxon>
        <taxon>Chromadorea</taxon>
        <taxon>Rhabditida</taxon>
        <taxon>Rhabditina</taxon>
        <taxon>Rhabditomorpha</taxon>
        <taxon>Strongyloidea</taxon>
        <taxon>Ancylostomatidae</taxon>
        <taxon>Ancylostomatinae</taxon>
        <taxon>Ancylostoma</taxon>
    </lineage>
</organism>
<gene>
    <name evidence="1" type="ORF">ANCDUO_12583</name>
</gene>
<accession>A0A0C2D534</accession>
<feature type="non-terminal residue" evidence="1">
    <location>
        <position position="125"/>
    </location>
</feature>
<dbReference type="SUPFAM" id="SSF50692">
    <property type="entry name" value="ADC-like"/>
    <property type="match status" value="1"/>
</dbReference>
<dbReference type="AlphaFoldDB" id="A0A0C2D534"/>
<dbReference type="Gene3D" id="2.40.40.20">
    <property type="match status" value="1"/>
</dbReference>
<keyword evidence="2" id="KW-1185">Reference proteome</keyword>
<dbReference type="EMBL" id="KN734637">
    <property type="protein sequence ID" value="KIH57227.1"/>
    <property type="molecule type" value="Genomic_DNA"/>
</dbReference>
<evidence type="ECO:0000313" key="1">
    <source>
        <dbReference type="EMBL" id="KIH57227.1"/>
    </source>
</evidence>
<dbReference type="InterPro" id="IPR009010">
    <property type="entry name" value="Asp_de-COase-like_dom_sf"/>
</dbReference>
<reference evidence="1 2" key="1">
    <citation type="submission" date="2013-12" db="EMBL/GenBank/DDBJ databases">
        <title>Draft genome of the parsitic nematode Ancylostoma duodenale.</title>
        <authorList>
            <person name="Mitreva M."/>
        </authorList>
    </citation>
    <scope>NUCLEOTIDE SEQUENCE [LARGE SCALE GENOMIC DNA]</scope>
    <source>
        <strain evidence="1 2">Zhejiang</strain>
    </source>
</reference>